<keyword evidence="3" id="KW-0489">Methyltransferase</keyword>
<reference evidence="7 8" key="2">
    <citation type="submission" date="2020-05" db="EMBL/GenBank/DDBJ databases">
        <title>Draft genome sequence of Desulfovibrio sp. strainFSS-1.</title>
        <authorList>
            <person name="Shimoshige H."/>
            <person name="Kobayashi H."/>
            <person name="Maekawa T."/>
        </authorList>
    </citation>
    <scope>NUCLEOTIDE SEQUENCE [LARGE SCALE GENOMIC DNA]</scope>
    <source>
        <strain evidence="7 8">SIID29052-01</strain>
    </source>
</reference>
<dbReference type="SUPFAM" id="SSF53790">
    <property type="entry name" value="Tetrapyrrole methylase"/>
    <property type="match status" value="1"/>
</dbReference>
<dbReference type="GO" id="GO:0032259">
    <property type="term" value="P:methylation"/>
    <property type="evidence" value="ECO:0007669"/>
    <property type="project" value="UniProtKB-KW"/>
</dbReference>
<dbReference type="Gene3D" id="3.30.950.10">
    <property type="entry name" value="Methyltransferase, Cobalt-precorrin-4 Transmethylase, Domain 2"/>
    <property type="match status" value="1"/>
</dbReference>
<dbReference type="Proteomes" id="UP000494245">
    <property type="component" value="Unassembled WGS sequence"/>
</dbReference>
<dbReference type="Gene3D" id="3.40.1010.10">
    <property type="entry name" value="Cobalt-precorrin-4 Transmethylase, Domain 1"/>
    <property type="match status" value="1"/>
</dbReference>
<dbReference type="CDD" id="cd11644">
    <property type="entry name" value="Precorrin-6Y-MT"/>
    <property type="match status" value="1"/>
</dbReference>
<dbReference type="RefSeq" id="WP_173081329.1">
    <property type="nucleotide sequence ID" value="NZ_BLTE01000002.1"/>
</dbReference>
<comment type="pathway">
    <text evidence="1">Cofactor biosynthesis; adenosylcobalamin biosynthesis.</text>
</comment>
<gene>
    <name evidence="7" type="primary">cbiET</name>
    <name evidence="7" type="ORF">NNJEOMEG_00688</name>
</gene>
<evidence type="ECO:0000256" key="4">
    <source>
        <dbReference type="ARBA" id="ARBA00022679"/>
    </source>
</evidence>
<dbReference type="Pfam" id="PF00590">
    <property type="entry name" value="TP_methylase"/>
    <property type="match status" value="1"/>
</dbReference>
<dbReference type="NCBIfam" id="TIGR02467">
    <property type="entry name" value="CbiE"/>
    <property type="match status" value="1"/>
</dbReference>
<comment type="caution">
    <text evidence="7">The sequence shown here is derived from an EMBL/GenBank/DDBJ whole genome shotgun (WGS) entry which is preliminary data.</text>
</comment>
<protein>
    <submittedName>
        <fullName evidence="7">Cobalamin biosynthesis bifunctional protein CbiET</fullName>
    </submittedName>
</protein>
<dbReference type="PANTHER" id="PTHR43182:SF1">
    <property type="entry name" value="COBALT-PRECORRIN-7 C(5)-METHYLTRANSFERASE"/>
    <property type="match status" value="1"/>
</dbReference>
<dbReference type="SUPFAM" id="SSF53335">
    <property type="entry name" value="S-adenosyl-L-methionine-dependent methyltransferases"/>
    <property type="match status" value="1"/>
</dbReference>
<evidence type="ECO:0000259" key="6">
    <source>
        <dbReference type="Pfam" id="PF00590"/>
    </source>
</evidence>
<dbReference type="InterPro" id="IPR000878">
    <property type="entry name" value="4pyrrol_Mease"/>
</dbReference>
<dbReference type="GO" id="GO:0009236">
    <property type="term" value="P:cobalamin biosynthetic process"/>
    <property type="evidence" value="ECO:0007669"/>
    <property type="project" value="UniProtKB-UniPathway"/>
</dbReference>
<evidence type="ECO:0000313" key="8">
    <source>
        <dbReference type="Proteomes" id="UP000494245"/>
    </source>
</evidence>
<keyword evidence="5" id="KW-0949">S-adenosyl-L-methionine</keyword>
<proteinExistence type="predicted"/>
<dbReference type="Gene3D" id="3.40.50.150">
    <property type="entry name" value="Vaccinia Virus protein VP39"/>
    <property type="match status" value="1"/>
</dbReference>
<evidence type="ECO:0000256" key="2">
    <source>
        <dbReference type="ARBA" id="ARBA00022573"/>
    </source>
</evidence>
<dbReference type="UniPathway" id="UPA00148"/>
<feature type="domain" description="Tetrapyrrole methylase" evidence="6">
    <location>
        <begin position="10"/>
        <end position="194"/>
    </location>
</feature>
<dbReference type="Pfam" id="PF01135">
    <property type="entry name" value="PCMT"/>
    <property type="match status" value="1"/>
</dbReference>
<dbReference type="NCBIfam" id="TIGR02469">
    <property type="entry name" value="CbiT"/>
    <property type="match status" value="1"/>
</dbReference>
<dbReference type="PANTHER" id="PTHR43182">
    <property type="entry name" value="COBALT-PRECORRIN-6B C(15)-METHYLTRANSFERASE (DECARBOXYLATING)"/>
    <property type="match status" value="1"/>
</dbReference>
<dbReference type="InterPro" id="IPR014776">
    <property type="entry name" value="4pyrrole_Mease_sub2"/>
</dbReference>
<keyword evidence="2" id="KW-0169">Cobalamin biosynthesis</keyword>
<sequence length="416" mass="43555">MHASSDLPPLHVIGLGMGEPLAPAAQEALESAQALAGGARLLERFPGPPGERVPLKAPLFQALDRLEALRGKGLRVAVLADGDPLFYGIGATLLERFGPDGLRFFPAVTSVQAACARLGLPWQDLPAVSLHGRHDTGPLFHALARQGRAAVLTGPESAPDALARLLLERGLDHAVLDVLENLGSPGERVRRLTPAQAAGERFAALNVAVVRAPEAPQGPPRLGIPDEDYESRGGLITKWPVRACALAALGLAPGMTVWDVGSGSGSVAVEASALAGPGQVWALERDPERHAMILRNVRRFGAWSVRAVLGEAPGAFADLPDPERIFLGGSLGGDSLEGAAVLDEACRRLRPGGRVVAAVVLLGSLALLRERFAALGWPTRTLQAQASLGQPLAGDERLAALNPVFIVRADKPLQTC</sequence>
<dbReference type="EMBL" id="BLTE01000002">
    <property type="protein sequence ID" value="GFK92860.1"/>
    <property type="molecule type" value="Genomic_DNA"/>
</dbReference>
<evidence type="ECO:0000256" key="5">
    <source>
        <dbReference type="ARBA" id="ARBA00022691"/>
    </source>
</evidence>
<dbReference type="InterPro" id="IPR014777">
    <property type="entry name" value="4pyrrole_Mease_sub1"/>
</dbReference>
<evidence type="ECO:0000313" key="7">
    <source>
        <dbReference type="EMBL" id="GFK92860.1"/>
    </source>
</evidence>
<dbReference type="GO" id="GO:0008276">
    <property type="term" value="F:protein methyltransferase activity"/>
    <property type="evidence" value="ECO:0007669"/>
    <property type="project" value="InterPro"/>
</dbReference>
<name>A0A6V8LPE1_9BACT</name>
<organism evidence="7 8">
    <name type="scientific">Fundidesulfovibrio magnetotacticus</name>
    <dbReference type="NCBI Taxonomy" id="2730080"/>
    <lineage>
        <taxon>Bacteria</taxon>
        <taxon>Pseudomonadati</taxon>
        <taxon>Thermodesulfobacteriota</taxon>
        <taxon>Desulfovibrionia</taxon>
        <taxon>Desulfovibrionales</taxon>
        <taxon>Desulfovibrionaceae</taxon>
        <taxon>Fundidesulfovibrio</taxon>
    </lineage>
</organism>
<dbReference type="InterPro" id="IPR014008">
    <property type="entry name" value="Cbl_synth_MTase_CbiT"/>
</dbReference>
<accession>A0A6V8LPE1</accession>
<dbReference type="InterPro" id="IPR006365">
    <property type="entry name" value="Cbl_synth_CobL"/>
</dbReference>
<keyword evidence="4" id="KW-0808">Transferase</keyword>
<dbReference type="InterPro" id="IPR012818">
    <property type="entry name" value="CbiE"/>
</dbReference>
<reference evidence="7 8" key="1">
    <citation type="submission" date="2020-04" db="EMBL/GenBank/DDBJ databases">
        <authorList>
            <consortium name="Desulfovibrio sp. FSS-1 genome sequencing consortium"/>
            <person name="Shimoshige H."/>
            <person name="Kobayashi H."/>
            <person name="Maekawa T."/>
        </authorList>
    </citation>
    <scope>NUCLEOTIDE SEQUENCE [LARGE SCALE GENOMIC DNA]</scope>
    <source>
        <strain evidence="7 8">SIID29052-01</strain>
    </source>
</reference>
<evidence type="ECO:0000256" key="1">
    <source>
        <dbReference type="ARBA" id="ARBA00004953"/>
    </source>
</evidence>
<dbReference type="PIRSF" id="PIRSF036428">
    <property type="entry name" value="CobL"/>
    <property type="match status" value="1"/>
</dbReference>
<evidence type="ECO:0000256" key="3">
    <source>
        <dbReference type="ARBA" id="ARBA00022603"/>
    </source>
</evidence>
<dbReference type="InterPro" id="IPR029063">
    <property type="entry name" value="SAM-dependent_MTases_sf"/>
</dbReference>
<keyword evidence="8" id="KW-1185">Reference proteome</keyword>
<dbReference type="InterPro" id="IPR050714">
    <property type="entry name" value="Cobalamin_biosynth_MTase"/>
</dbReference>
<dbReference type="AlphaFoldDB" id="A0A6V8LPE1"/>
<dbReference type="CDD" id="cd02440">
    <property type="entry name" value="AdoMet_MTases"/>
    <property type="match status" value="1"/>
</dbReference>
<dbReference type="InterPro" id="IPR035996">
    <property type="entry name" value="4pyrrol_Methylase_sf"/>
</dbReference>